<dbReference type="Gene3D" id="3.30.70.20">
    <property type="match status" value="1"/>
</dbReference>
<dbReference type="PANTHER" id="PTHR43193">
    <property type="match status" value="1"/>
</dbReference>
<dbReference type="InterPro" id="IPR017900">
    <property type="entry name" value="4Fe4S_Fe_S_CS"/>
</dbReference>
<dbReference type="InterPro" id="IPR052977">
    <property type="entry name" value="Polyferredoxin-like_ET"/>
</dbReference>
<feature type="domain" description="4Fe-4S ferredoxin-type" evidence="1">
    <location>
        <begin position="1"/>
        <end position="30"/>
    </location>
</feature>
<accession>W1WPT4</accession>
<evidence type="ECO:0000313" key="2">
    <source>
        <dbReference type="EMBL" id="ETJ20212.1"/>
    </source>
</evidence>
<dbReference type="InterPro" id="IPR017896">
    <property type="entry name" value="4Fe4S_Fe-S-bd"/>
</dbReference>
<protein>
    <submittedName>
        <fullName evidence="2">4Fe-4S binding protein</fullName>
    </submittedName>
</protein>
<organism evidence="2">
    <name type="scientific">human gut metagenome</name>
    <dbReference type="NCBI Taxonomy" id="408170"/>
    <lineage>
        <taxon>unclassified sequences</taxon>
        <taxon>metagenomes</taxon>
        <taxon>organismal metagenomes</taxon>
    </lineage>
</organism>
<gene>
    <name evidence="2" type="ORF">Q604_UNBC18432G0002</name>
</gene>
<dbReference type="AlphaFoldDB" id="W1WPT4"/>
<dbReference type="InterPro" id="IPR007525">
    <property type="entry name" value="FrhB_FdhB_C"/>
</dbReference>
<proteinExistence type="predicted"/>
<dbReference type="SUPFAM" id="SSF54862">
    <property type="entry name" value="4Fe-4S ferredoxins"/>
    <property type="match status" value="1"/>
</dbReference>
<name>W1WPT4_9ZZZZ</name>
<dbReference type="EMBL" id="AZMM01018432">
    <property type="protein sequence ID" value="ETJ20212.1"/>
    <property type="molecule type" value="Genomic_DNA"/>
</dbReference>
<comment type="caution">
    <text evidence="2">The sequence shown here is derived from an EMBL/GenBank/DDBJ whole genome shotgun (WGS) entry which is preliminary data.</text>
</comment>
<feature type="domain" description="4Fe-4S ferredoxin-type" evidence="1">
    <location>
        <begin position="35"/>
        <end position="65"/>
    </location>
</feature>
<dbReference type="Pfam" id="PF04432">
    <property type="entry name" value="FrhB_FdhB_C"/>
    <property type="match status" value="1"/>
</dbReference>
<dbReference type="PROSITE" id="PS51379">
    <property type="entry name" value="4FE4S_FER_2"/>
    <property type="match status" value="2"/>
</dbReference>
<sequence>MIKIVRKEDCTGCHACYNICPQDCINMEFDNEGFLYPIVHYEKCIECNLCEKVCPIMHQENVKNEPIAYGCYNKNEEVRKQSSSGGIFTLISEIVIKLGGVVFGAGFDEDYNVEHSYIDKIEEIGKFRGSKYVQSKIGDTYKQAENILKNGRIVLFTGTPCQIGGLKSYLRSNYNNLICQDIVCHGVPSQYVWQHYKKFISKDRKLIEMNFRHKSTGWKKYSIKFDFEDGSYYKEVGNENAYIKGFVNNLYLRPSCYKCAYKTIHRQSDITLADFWGIECILPDLDDDGGTSLIFVNNKKGQEIFDKIKNSIEYSKVDIEKSIEFNPCAVKSCDNNENRDRFINEYKNYNFNESINLITKIKKKKKFLIFLKKIRNKLSSIVKKWKIC</sequence>
<dbReference type="PANTHER" id="PTHR43193:SF2">
    <property type="entry name" value="POLYFERREDOXIN PROTEIN FWDF"/>
    <property type="match status" value="1"/>
</dbReference>
<dbReference type="Pfam" id="PF12838">
    <property type="entry name" value="Fer4_7"/>
    <property type="match status" value="1"/>
</dbReference>
<evidence type="ECO:0000259" key="1">
    <source>
        <dbReference type="PROSITE" id="PS51379"/>
    </source>
</evidence>
<reference evidence="2" key="1">
    <citation type="submission" date="2013-12" db="EMBL/GenBank/DDBJ databases">
        <title>A Varibaculum cambriense genome reconstructed from a premature infant gut community with otherwise low bacterial novelty that shifts toward anaerobic metabolism during the third week of life.</title>
        <authorList>
            <person name="Brown C.T."/>
            <person name="Sharon I."/>
            <person name="Thomas B.C."/>
            <person name="Castelle C.J."/>
            <person name="Morowitz M.J."/>
            <person name="Banfield J.F."/>
        </authorList>
    </citation>
    <scope>NUCLEOTIDE SEQUENCE</scope>
</reference>
<dbReference type="PROSITE" id="PS00198">
    <property type="entry name" value="4FE4S_FER_1"/>
    <property type="match status" value="2"/>
</dbReference>